<protein>
    <submittedName>
        <fullName evidence="2">Citron Rho-interacting kinase</fullName>
    </submittedName>
</protein>
<name>A0A8E0S657_9TREM</name>
<evidence type="ECO:0000313" key="2">
    <source>
        <dbReference type="EMBL" id="KAA0197630.1"/>
    </source>
</evidence>
<gene>
    <name evidence="2" type="ORF">FBUS_00447</name>
</gene>
<proteinExistence type="predicted"/>
<sequence>MVMTSPNKRLPLSECPVASTPYRTPGNDESVTVVNPSTYKDDSVVSLSHLRSTHKKLGKSVRHSLGHVALHTATPQRILWTTQRTSRLFDLLTRPALLFAPSLGIRLPFNPPVHESAERRPCRLSIRKRNLPMDPDPCLLSVDGLIDCLYAIGNLVDQVYYDCADGVAPDQDDDFDRSPTMLAANYFRKRLKPALTRLNELRLRLSDFKMGECIGRGACGIVRVVREVAPPHSVYAMKSQYKGAWLHHDPVSLVPFT</sequence>
<evidence type="ECO:0000256" key="1">
    <source>
        <dbReference type="SAM" id="MobiDB-lite"/>
    </source>
</evidence>
<dbReference type="OrthoDB" id="3359639at2759"/>
<dbReference type="Proteomes" id="UP000728185">
    <property type="component" value="Unassembled WGS sequence"/>
</dbReference>
<dbReference type="GO" id="GO:0016301">
    <property type="term" value="F:kinase activity"/>
    <property type="evidence" value="ECO:0007669"/>
    <property type="project" value="UniProtKB-KW"/>
</dbReference>
<keyword evidence="3" id="KW-1185">Reference proteome</keyword>
<keyword evidence="2" id="KW-0808">Transferase</keyword>
<accession>A0A8E0S657</accession>
<keyword evidence="2" id="KW-0418">Kinase</keyword>
<feature type="region of interest" description="Disordered" evidence="1">
    <location>
        <begin position="1"/>
        <end position="29"/>
    </location>
</feature>
<organism evidence="2 3">
    <name type="scientific">Fasciolopsis buskii</name>
    <dbReference type="NCBI Taxonomy" id="27845"/>
    <lineage>
        <taxon>Eukaryota</taxon>
        <taxon>Metazoa</taxon>
        <taxon>Spiralia</taxon>
        <taxon>Lophotrochozoa</taxon>
        <taxon>Platyhelminthes</taxon>
        <taxon>Trematoda</taxon>
        <taxon>Digenea</taxon>
        <taxon>Plagiorchiida</taxon>
        <taxon>Echinostomata</taxon>
        <taxon>Echinostomatoidea</taxon>
        <taxon>Fasciolidae</taxon>
        <taxon>Fasciolopsis</taxon>
    </lineage>
</organism>
<evidence type="ECO:0000313" key="3">
    <source>
        <dbReference type="Proteomes" id="UP000728185"/>
    </source>
</evidence>
<dbReference type="AlphaFoldDB" id="A0A8E0S657"/>
<dbReference type="Gene3D" id="3.30.200.20">
    <property type="entry name" value="Phosphorylase Kinase, domain 1"/>
    <property type="match status" value="1"/>
</dbReference>
<reference evidence="2" key="1">
    <citation type="submission" date="2019-05" db="EMBL/GenBank/DDBJ databases">
        <title>Annotation for the trematode Fasciolopsis buski.</title>
        <authorList>
            <person name="Choi Y.-J."/>
        </authorList>
    </citation>
    <scope>NUCLEOTIDE SEQUENCE</scope>
    <source>
        <strain evidence="2">HT</strain>
        <tissue evidence="2">Whole worm</tissue>
    </source>
</reference>
<comment type="caution">
    <text evidence="2">The sequence shown here is derived from an EMBL/GenBank/DDBJ whole genome shotgun (WGS) entry which is preliminary data.</text>
</comment>
<dbReference type="EMBL" id="LUCM01002257">
    <property type="protein sequence ID" value="KAA0197630.1"/>
    <property type="molecule type" value="Genomic_DNA"/>
</dbReference>